<dbReference type="EMBL" id="CP000661">
    <property type="protein sequence ID" value="ABP70656.1"/>
    <property type="molecule type" value="Genomic_DNA"/>
</dbReference>
<dbReference type="eggNOG" id="ENOG502ZC3B">
    <property type="taxonomic scope" value="Bacteria"/>
</dbReference>
<name>A4WTE2_CERS5</name>
<dbReference type="HOGENOM" id="CLU_1395381_0_0_5"/>
<reference evidence="1" key="1">
    <citation type="submission" date="2007-04" db="EMBL/GenBank/DDBJ databases">
        <title>Complete sequence of chromosome of Rhodobacter sphaeroides ATCC 17025.</title>
        <authorList>
            <consortium name="US DOE Joint Genome Institute"/>
            <person name="Copeland A."/>
            <person name="Lucas S."/>
            <person name="Lapidus A."/>
            <person name="Barry K."/>
            <person name="Detter J.C."/>
            <person name="Glavina del Rio T."/>
            <person name="Hammon N."/>
            <person name="Israni S."/>
            <person name="Dalin E."/>
            <person name="Tice H."/>
            <person name="Pitluck S."/>
            <person name="Chertkov O."/>
            <person name="Brettin T."/>
            <person name="Bruce D."/>
            <person name="Han C."/>
            <person name="Schmutz J."/>
            <person name="Larimer F."/>
            <person name="Land M."/>
            <person name="Hauser L."/>
            <person name="Kyrpides N."/>
            <person name="Kim E."/>
            <person name="Richardson P."/>
            <person name="Mackenzie C."/>
            <person name="Choudhary M."/>
            <person name="Donohue T.J."/>
            <person name="Kaplan S."/>
        </authorList>
    </citation>
    <scope>NUCLEOTIDE SEQUENCE [LARGE SCALE GENOMIC DNA]</scope>
    <source>
        <strain evidence="1">ATCC 17025</strain>
    </source>
</reference>
<organism evidence="1">
    <name type="scientific">Cereibacter sphaeroides (strain ATCC 17025 / ATH 2.4.3)</name>
    <name type="common">Rhodobacter sphaeroides</name>
    <dbReference type="NCBI Taxonomy" id="349102"/>
    <lineage>
        <taxon>Bacteria</taxon>
        <taxon>Pseudomonadati</taxon>
        <taxon>Pseudomonadota</taxon>
        <taxon>Alphaproteobacteria</taxon>
        <taxon>Rhodobacterales</taxon>
        <taxon>Paracoccaceae</taxon>
        <taxon>Cereibacter</taxon>
    </lineage>
</organism>
<accession>A4WTE2</accession>
<sequence length="195" mass="21266">MSFFPAGFDPRADVVGALDLVQIDTPDGVFGFLCGVDGTFTATDGVTYVGSSLVSCSEIESAIQGTAPAGEIGLTFFQDPDAPDLVQEVRTLGVDYVRGRMITFLFQPLRSFDEFHAPALPPIPWARRTMTRLTFSASGPLERRITVGFETPFAGRNTAPNLFYTTEDHAKLVGAANPSLQFMPRDNYQEQKLFG</sequence>
<dbReference type="KEGG" id="rsq:Rsph17025_1763"/>
<dbReference type="BioCyc" id="RSPH349102:G1G8M-1817-MONOMER"/>
<evidence type="ECO:0000313" key="1">
    <source>
        <dbReference type="EMBL" id="ABP70656.1"/>
    </source>
</evidence>
<dbReference type="STRING" id="349102.Rsph17025_1763"/>
<protein>
    <submittedName>
        <fullName evidence="1">Uncharacterized protein</fullName>
    </submittedName>
</protein>
<dbReference type="AlphaFoldDB" id="A4WTE2"/>
<gene>
    <name evidence="1" type="ordered locus">Rsph17025_1763</name>
</gene>
<proteinExistence type="predicted"/>